<evidence type="ECO:0000313" key="1">
    <source>
        <dbReference type="EMBL" id="GAA0768716.1"/>
    </source>
</evidence>
<organism evidence="1 2">
    <name type="scientific">Clostridium subterminale</name>
    <dbReference type="NCBI Taxonomy" id="1550"/>
    <lineage>
        <taxon>Bacteria</taxon>
        <taxon>Bacillati</taxon>
        <taxon>Bacillota</taxon>
        <taxon>Clostridia</taxon>
        <taxon>Eubacteriales</taxon>
        <taxon>Clostridiaceae</taxon>
        <taxon>Clostridium</taxon>
    </lineage>
</organism>
<keyword evidence="2" id="KW-1185">Reference proteome</keyword>
<proteinExistence type="predicted"/>
<dbReference type="Proteomes" id="UP001501047">
    <property type="component" value="Unassembled WGS sequence"/>
</dbReference>
<accession>A0ABN1KJH7</accession>
<gene>
    <name evidence="1" type="ORF">GCM10008908_09390</name>
</gene>
<reference evidence="1 2" key="1">
    <citation type="journal article" date="2019" name="Int. J. Syst. Evol. Microbiol.">
        <title>The Global Catalogue of Microorganisms (GCM) 10K type strain sequencing project: providing services to taxonomists for standard genome sequencing and annotation.</title>
        <authorList>
            <consortium name="The Broad Institute Genomics Platform"/>
            <consortium name="The Broad Institute Genome Sequencing Center for Infectious Disease"/>
            <person name="Wu L."/>
            <person name="Ma J."/>
        </authorList>
    </citation>
    <scope>NUCLEOTIDE SEQUENCE [LARGE SCALE GENOMIC DNA]</scope>
    <source>
        <strain evidence="1 2">JCM 1417</strain>
    </source>
</reference>
<comment type="caution">
    <text evidence="1">The sequence shown here is derived from an EMBL/GenBank/DDBJ whole genome shotgun (WGS) entry which is preliminary data.</text>
</comment>
<sequence>MNKEERQLLLEELMAKEIKKMRKIVKKYNREPLLYTPVEIKESSELEENVAGRITKDENEDKWLIEIDRKVIDLYYKETNDNWENKYNKKYLKGVIGHELTHAWVEENYNIFFKDVNGDSSIIFLNALVMFGYTSHHKCWFRWRWDSKNVVKCSNKAEFDKYVISIYKKFNLLEQAYTYNCLKGNVGESIKVKLTFPCDFNVYGLQKLMSAEGDCKGYKDGDKGTYNSKDITLAVGCMVDLDKLDQYIERALETDISNYKIYNYVNYTYKGEKLIREISKKSKVA</sequence>
<evidence type="ECO:0000313" key="2">
    <source>
        <dbReference type="Proteomes" id="UP001501047"/>
    </source>
</evidence>
<name>A0ABN1KJH7_CLOSU</name>
<dbReference type="EMBL" id="BAAACI010000001">
    <property type="protein sequence ID" value="GAA0768716.1"/>
    <property type="molecule type" value="Genomic_DNA"/>
</dbReference>
<protein>
    <submittedName>
        <fullName evidence="1">Uncharacterized protein</fullName>
    </submittedName>
</protein>
<dbReference type="RefSeq" id="WP_343824085.1">
    <property type="nucleotide sequence ID" value="NZ_BAAACI010000001.1"/>
</dbReference>